<protein>
    <recommendedName>
        <fullName evidence="3">C1q domain-containing protein</fullName>
    </recommendedName>
</protein>
<feature type="domain" description="C1q" evidence="3">
    <location>
        <begin position="13"/>
        <end position="126"/>
    </location>
</feature>
<name>A0AAN9BDF8_9CAEN</name>
<organism evidence="4 5">
    <name type="scientific">Littorina saxatilis</name>
    <dbReference type="NCBI Taxonomy" id="31220"/>
    <lineage>
        <taxon>Eukaryota</taxon>
        <taxon>Metazoa</taxon>
        <taxon>Spiralia</taxon>
        <taxon>Lophotrochozoa</taxon>
        <taxon>Mollusca</taxon>
        <taxon>Gastropoda</taxon>
        <taxon>Caenogastropoda</taxon>
        <taxon>Littorinimorpha</taxon>
        <taxon>Littorinoidea</taxon>
        <taxon>Littorinidae</taxon>
        <taxon>Littorina</taxon>
    </lineage>
</organism>
<comment type="subcellular location">
    <subcellularLocation>
        <location evidence="1">Secreted</location>
    </subcellularLocation>
</comment>
<proteinExistence type="predicted"/>
<comment type="caution">
    <text evidence="4">The sequence shown here is derived from an EMBL/GenBank/DDBJ whole genome shotgun (WGS) entry which is preliminary data.</text>
</comment>
<gene>
    <name evidence="4" type="ORF">V1264_018758</name>
</gene>
<evidence type="ECO:0000256" key="1">
    <source>
        <dbReference type="ARBA" id="ARBA00004613"/>
    </source>
</evidence>
<dbReference type="InterPro" id="IPR008983">
    <property type="entry name" value="Tumour_necrosis_fac-like_dom"/>
</dbReference>
<keyword evidence="5" id="KW-1185">Reference proteome</keyword>
<dbReference type="InterPro" id="IPR001073">
    <property type="entry name" value="C1q_dom"/>
</dbReference>
<dbReference type="PANTHER" id="PTHR15427:SF33">
    <property type="entry name" value="COLLAGEN IV NC1 DOMAIN-CONTAINING PROTEIN"/>
    <property type="match status" value="1"/>
</dbReference>
<dbReference type="Pfam" id="PF00386">
    <property type="entry name" value="C1q"/>
    <property type="match status" value="1"/>
</dbReference>
<reference evidence="4 5" key="1">
    <citation type="submission" date="2024-02" db="EMBL/GenBank/DDBJ databases">
        <title>Chromosome-scale genome assembly of the rough periwinkle Littorina saxatilis.</title>
        <authorList>
            <person name="De Jode A."/>
            <person name="Faria R."/>
            <person name="Formenti G."/>
            <person name="Sims Y."/>
            <person name="Smith T.P."/>
            <person name="Tracey A."/>
            <person name="Wood J.M.D."/>
            <person name="Zagrodzka Z.B."/>
            <person name="Johannesson K."/>
            <person name="Butlin R.K."/>
            <person name="Leder E.H."/>
        </authorList>
    </citation>
    <scope>NUCLEOTIDE SEQUENCE [LARGE SCALE GENOMIC DNA]</scope>
    <source>
        <strain evidence="4">Snail1</strain>
        <tissue evidence="4">Muscle</tissue>
    </source>
</reference>
<dbReference type="SUPFAM" id="SSF49842">
    <property type="entry name" value="TNF-like"/>
    <property type="match status" value="1"/>
</dbReference>
<keyword evidence="2" id="KW-0964">Secreted</keyword>
<dbReference type="InterPro" id="IPR050392">
    <property type="entry name" value="Collagen/C1q_domain"/>
</dbReference>
<sequence length="126" mass="13551">MIVDSTETELQQSHTKQAAFHVKFAGLYSTPLNVGTHAVLKFNAVIINVGNAYNTETGIFTAPFAGSYFFFLDAAHIPQHSVSSQLAIMMTGHQALVITYGQSTSTQPDIAGYTSDTTQTAVHLKA</sequence>
<dbReference type="GO" id="GO:0005581">
    <property type="term" value="C:collagen trimer"/>
    <property type="evidence" value="ECO:0007669"/>
    <property type="project" value="UniProtKB-KW"/>
</dbReference>
<dbReference type="Gene3D" id="2.60.120.40">
    <property type="match status" value="1"/>
</dbReference>
<dbReference type="AlphaFoldDB" id="A0AAN9BDF8"/>
<dbReference type="PANTHER" id="PTHR15427">
    <property type="entry name" value="EMILIN ELASTIN MICROFIBRIL INTERFACE-LOCATED PROTEIN ELASTIN MICROFIBRIL INTERFACER"/>
    <property type="match status" value="1"/>
</dbReference>
<dbReference type="PROSITE" id="PS50871">
    <property type="entry name" value="C1Q"/>
    <property type="match status" value="1"/>
</dbReference>
<evidence type="ECO:0000256" key="2">
    <source>
        <dbReference type="ARBA" id="ARBA00022525"/>
    </source>
</evidence>
<accession>A0AAN9BDF8</accession>
<evidence type="ECO:0000259" key="3">
    <source>
        <dbReference type="PROSITE" id="PS50871"/>
    </source>
</evidence>
<dbReference type="Proteomes" id="UP001374579">
    <property type="component" value="Unassembled WGS sequence"/>
</dbReference>
<evidence type="ECO:0000313" key="4">
    <source>
        <dbReference type="EMBL" id="KAK7103973.1"/>
    </source>
</evidence>
<evidence type="ECO:0000313" key="5">
    <source>
        <dbReference type="Proteomes" id="UP001374579"/>
    </source>
</evidence>
<dbReference type="EMBL" id="JBAMIC010000008">
    <property type="protein sequence ID" value="KAK7103973.1"/>
    <property type="molecule type" value="Genomic_DNA"/>
</dbReference>